<feature type="transmembrane region" description="Helical" evidence="13">
    <location>
        <begin position="314"/>
        <end position="335"/>
    </location>
</feature>
<dbReference type="Pfam" id="PF00672">
    <property type="entry name" value="HAMP"/>
    <property type="match status" value="1"/>
</dbReference>
<dbReference type="Proteomes" id="UP000609346">
    <property type="component" value="Unassembled WGS sequence"/>
</dbReference>
<dbReference type="Pfam" id="PF02518">
    <property type="entry name" value="HATPase_c"/>
    <property type="match status" value="1"/>
</dbReference>
<dbReference type="InterPro" id="IPR010559">
    <property type="entry name" value="Sig_transdc_His_kin_internal"/>
</dbReference>
<evidence type="ECO:0000256" key="7">
    <source>
        <dbReference type="ARBA" id="ARBA00022741"/>
    </source>
</evidence>
<name>A0ABR8N507_9BACL</name>
<organism evidence="16 17">
    <name type="scientific">Paenibacillus terricola</name>
    <dbReference type="NCBI Taxonomy" id="2763503"/>
    <lineage>
        <taxon>Bacteria</taxon>
        <taxon>Bacillati</taxon>
        <taxon>Bacillota</taxon>
        <taxon>Bacilli</taxon>
        <taxon>Bacillales</taxon>
        <taxon>Paenibacillaceae</taxon>
        <taxon>Paenibacillus</taxon>
    </lineage>
</organism>
<keyword evidence="5" id="KW-0597">Phosphoprotein</keyword>
<keyword evidence="12" id="KW-0175">Coiled coil</keyword>
<proteinExistence type="predicted"/>
<keyword evidence="4" id="KW-1003">Cell membrane</keyword>
<dbReference type="InterPro" id="IPR003660">
    <property type="entry name" value="HAMP_dom"/>
</dbReference>
<comment type="caution">
    <text evidence="16">The sequence shown here is derived from an EMBL/GenBank/DDBJ whole genome shotgun (WGS) entry which is preliminary data.</text>
</comment>
<dbReference type="EC" id="2.7.13.3" evidence="3"/>
<keyword evidence="8 16" id="KW-0418">Kinase</keyword>
<dbReference type="InterPro" id="IPR004358">
    <property type="entry name" value="Sig_transdc_His_kin-like_C"/>
</dbReference>
<dbReference type="InterPro" id="IPR050640">
    <property type="entry name" value="Bact_2-comp_sensor_kinase"/>
</dbReference>
<evidence type="ECO:0000256" key="13">
    <source>
        <dbReference type="SAM" id="Phobius"/>
    </source>
</evidence>
<dbReference type="SUPFAM" id="SSF158472">
    <property type="entry name" value="HAMP domain-like"/>
    <property type="match status" value="1"/>
</dbReference>
<dbReference type="InterPro" id="IPR036890">
    <property type="entry name" value="HATPase_C_sf"/>
</dbReference>
<reference evidence="16 17" key="1">
    <citation type="submission" date="2020-09" db="EMBL/GenBank/DDBJ databases">
        <title>Paenibacillus sp. strain PR3 16S rRNA gene Genome sequencing and assembly.</title>
        <authorList>
            <person name="Kim J."/>
        </authorList>
    </citation>
    <scope>NUCLEOTIDE SEQUENCE [LARGE SCALE GENOMIC DNA]</scope>
    <source>
        <strain evidence="16 17">PR3</strain>
    </source>
</reference>
<dbReference type="PANTHER" id="PTHR34220">
    <property type="entry name" value="SENSOR HISTIDINE KINASE YPDA"/>
    <property type="match status" value="1"/>
</dbReference>
<evidence type="ECO:0000313" key="17">
    <source>
        <dbReference type="Proteomes" id="UP000609346"/>
    </source>
</evidence>
<keyword evidence="9" id="KW-0067">ATP-binding</keyword>
<dbReference type="RefSeq" id="WP_191205841.1">
    <property type="nucleotide sequence ID" value="NZ_JACXZA010000006.1"/>
</dbReference>
<evidence type="ECO:0000259" key="15">
    <source>
        <dbReference type="PROSITE" id="PS50885"/>
    </source>
</evidence>
<feature type="domain" description="Histidine kinase" evidence="14">
    <location>
        <begin position="495"/>
        <end position="601"/>
    </location>
</feature>
<keyword evidence="13" id="KW-1133">Transmembrane helix</keyword>
<evidence type="ECO:0000256" key="2">
    <source>
        <dbReference type="ARBA" id="ARBA00004651"/>
    </source>
</evidence>
<dbReference type="InterPro" id="IPR003594">
    <property type="entry name" value="HATPase_dom"/>
</dbReference>
<comment type="subcellular location">
    <subcellularLocation>
        <location evidence="2">Cell membrane</location>
        <topology evidence="2">Multi-pass membrane protein</topology>
    </subcellularLocation>
</comment>
<evidence type="ECO:0000256" key="11">
    <source>
        <dbReference type="ARBA" id="ARBA00023136"/>
    </source>
</evidence>
<dbReference type="PROSITE" id="PS50885">
    <property type="entry name" value="HAMP"/>
    <property type="match status" value="1"/>
</dbReference>
<dbReference type="Gene3D" id="6.10.340.10">
    <property type="match status" value="1"/>
</dbReference>
<feature type="transmembrane region" description="Helical" evidence="13">
    <location>
        <begin position="20"/>
        <end position="39"/>
    </location>
</feature>
<keyword evidence="17" id="KW-1185">Reference proteome</keyword>
<keyword evidence="6" id="KW-0808">Transferase</keyword>
<dbReference type="GO" id="GO:0016301">
    <property type="term" value="F:kinase activity"/>
    <property type="evidence" value="ECO:0007669"/>
    <property type="project" value="UniProtKB-KW"/>
</dbReference>
<dbReference type="PRINTS" id="PR00344">
    <property type="entry name" value="BCTRLSENSOR"/>
</dbReference>
<dbReference type="SMART" id="SM00387">
    <property type="entry name" value="HATPase_c"/>
    <property type="match status" value="1"/>
</dbReference>
<dbReference type="Pfam" id="PF06580">
    <property type="entry name" value="His_kinase"/>
    <property type="match status" value="1"/>
</dbReference>
<evidence type="ECO:0000256" key="5">
    <source>
        <dbReference type="ARBA" id="ARBA00022553"/>
    </source>
</evidence>
<dbReference type="Gene3D" id="3.30.565.10">
    <property type="entry name" value="Histidine kinase-like ATPase, C-terminal domain"/>
    <property type="match status" value="1"/>
</dbReference>
<evidence type="ECO:0000256" key="9">
    <source>
        <dbReference type="ARBA" id="ARBA00022840"/>
    </source>
</evidence>
<gene>
    <name evidence="16" type="ORF">H8B09_22440</name>
</gene>
<evidence type="ECO:0000256" key="6">
    <source>
        <dbReference type="ARBA" id="ARBA00022679"/>
    </source>
</evidence>
<keyword evidence="11 13" id="KW-0472">Membrane</keyword>
<keyword evidence="7" id="KW-0547">Nucleotide-binding</keyword>
<dbReference type="EMBL" id="JACXZA010000006">
    <property type="protein sequence ID" value="MBD3921544.1"/>
    <property type="molecule type" value="Genomic_DNA"/>
</dbReference>
<evidence type="ECO:0000259" key="14">
    <source>
        <dbReference type="PROSITE" id="PS50109"/>
    </source>
</evidence>
<accession>A0ABR8N507</accession>
<keyword evidence="10" id="KW-0902">Two-component regulatory system</keyword>
<protein>
    <recommendedName>
        <fullName evidence="3">histidine kinase</fullName>
        <ecNumber evidence="3">2.7.13.3</ecNumber>
    </recommendedName>
</protein>
<dbReference type="PANTHER" id="PTHR34220:SF7">
    <property type="entry name" value="SENSOR HISTIDINE KINASE YPDA"/>
    <property type="match status" value="1"/>
</dbReference>
<sequence length="608" mass="68671">MQALLKRLWDRPAKLRNRLIFVFSWIVLFIVLIPTLISYRQSTQTLRQQYIDSHRQIVKLIHENISSYAAQIDELSLSPRKDEQFMNALYGDSYTERMYIQNELRNLFYSRNDIETLSIYTPINGLNYVASRSFVNIKVEENPSISHEPWYQKAASGPRFLSIEPGGVTGELTSHGDRPFLVYHRMIINIADRKPIASVSITLNRSELDKIASELSEDSEAIAGLFNEEGASLALWGTWSQRQLEAVAAASLQREKLDLEANPSEQSVQQSLPISGVQTLLLSNTLPRTGWTLATLTPQSVLKKDAAKVRTFNLMLGIGLFIVFLIIVSIVANAITGRLKQLSIRIGRLGDGNFNVIPEVAGNDEIAGLSRKYNQMVLRIDELIREKYESRLNERNAQLKALEAQINPHFLYNALQAISTKAIMGNNMDIYDMVEALAAALRYGIKEADIVKLEDELAHVENYLMIQKARFGERLNVEYEIASGIGRSEIPKMSLQILVENAIKHGLEQMSEPATIRIEAAVIGHFLTFAVHDNGPGITPERLMQVRERLARENLAEYGEGIGLNNVYTRIRLMYGEEAQLLIDSRQGEWTSVAVRLPLTEEENETNV</sequence>
<evidence type="ECO:0000313" key="16">
    <source>
        <dbReference type="EMBL" id="MBD3921544.1"/>
    </source>
</evidence>
<dbReference type="SMART" id="SM00304">
    <property type="entry name" value="HAMP"/>
    <property type="match status" value="1"/>
</dbReference>
<evidence type="ECO:0000256" key="8">
    <source>
        <dbReference type="ARBA" id="ARBA00022777"/>
    </source>
</evidence>
<comment type="catalytic activity">
    <reaction evidence="1">
        <text>ATP + protein L-histidine = ADP + protein N-phospho-L-histidine.</text>
        <dbReference type="EC" id="2.7.13.3"/>
    </reaction>
</comment>
<dbReference type="CDD" id="cd06225">
    <property type="entry name" value="HAMP"/>
    <property type="match status" value="1"/>
</dbReference>
<feature type="coiled-coil region" evidence="12">
    <location>
        <begin position="366"/>
        <end position="405"/>
    </location>
</feature>
<evidence type="ECO:0000256" key="12">
    <source>
        <dbReference type="SAM" id="Coils"/>
    </source>
</evidence>
<dbReference type="SUPFAM" id="SSF55874">
    <property type="entry name" value="ATPase domain of HSP90 chaperone/DNA topoisomerase II/histidine kinase"/>
    <property type="match status" value="1"/>
</dbReference>
<feature type="domain" description="HAMP" evidence="15">
    <location>
        <begin position="333"/>
        <end position="385"/>
    </location>
</feature>
<keyword evidence="13" id="KW-0812">Transmembrane</keyword>
<evidence type="ECO:0000256" key="3">
    <source>
        <dbReference type="ARBA" id="ARBA00012438"/>
    </source>
</evidence>
<evidence type="ECO:0000256" key="10">
    <source>
        <dbReference type="ARBA" id="ARBA00023012"/>
    </source>
</evidence>
<dbReference type="InterPro" id="IPR005467">
    <property type="entry name" value="His_kinase_dom"/>
</dbReference>
<dbReference type="PROSITE" id="PS50109">
    <property type="entry name" value="HIS_KIN"/>
    <property type="match status" value="1"/>
</dbReference>
<evidence type="ECO:0000256" key="4">
    <source>
        <dbReference type="ARBA" id="ARBA00022475"/>
    </source>
</evidence>
<evidence type="ECO:0000256" key="1">
    <source>
        <dbReference type="ARBA" id="ARBA00000085"/>
    </source>
</evidence>